<proteinExistence type="predicted"/>
<comment type="caution">
    <text evidence="8">The sequence shown here is derived from an EMBL/GenBank/DDBJ whole genome shotgun (WGS) entry which is preliminary data.</text>
</comment>
<comment type="subcellular location">
    <subcellularLocation>
        <location evidence="1">Membrane</location>
        <topology evidence="1">Multi-pass membrane protein</topology>
    </subcellularLocation>
</comment>
<dbReference type="Proteomes" id="UP000024816">
    <property type="component" value="Unassembled WGS sequence"/>
</dbReference>
<feature type="transmembrane region" description="Helical" evidence="6">
    <location>
        <begin position="68"/>
        <end position="86"/>
    </location>
</feature>
<keyword evidence="4 6" id="KW-1133">Transmembrane helix</keyword>
<gene>
    <name evidence="8" type="ORF">HJA_01130</name>
</gene>
<feature type="transmembrane region" description="Helical" evidence="6">
    <location>
        <begin position="467"/>
        <end position="484"/>
    </location>
</feature>
<dbReference type="eggNOG" id="COG2271">
    <property type="taxonomic scope" value="Bacteria"/>
</dbReference>
<evidence type="ECO:0000313" key="9">
    <source>
        <dbReference type="Proteomes" id="UP000024816"/>
    </source>
</evidence>
<dbReference type="InterPro" id="IPR044770">
    <property type="entry name" value="MFS_spinster-like"/>
</dbReference>
<feature type="transmembrane region" description="Helical" evidence="6">
    <location>
        <begin position="261"/>
        <end position="281"/>
    </location>
</feature>
<keyword evidence="2" id="KW-0813">Transport</keyword>
<dbReference type="PROSITE" id="PS50850">
    <property type="entry name" value="MFS"/>
    <property type="match status" value="1"/>
</dbReference>
<keyword evidence="5 6" id="KW-0472">Membrane</keyword>
<feature type="transmembrane region" description="Helical" evidence="6">
    <location>
        <begin position="301"/>
        <end position="320"/>
    </location>
</feature>
<feature type="transmembrane region" description="Helical" evidence="6">
    <location>
        <begin position="26"/>
        <end position="48"/>
    </location>
</feature>
<dbReference type="InterPro" id="IPR036259">
    <property type="entry name" value="MFS_trans_sf"/>
</dbReference>
<feature type="transmembrane region" description="Helical" evidence="6">
    <location>
        <begin position="153"/>
        <end position="175"/>
    </location>
</feature>
<dbReference type="InterPro" id="IPR020846">
    <property type="entry name" value="MFS_dom"/>
</dbReference>
<dbReference type="RefSeq" id="WP_035577164.1">
    <property type="nucleotide sequence ID" value="NZ_ARYJ01000001.1"/>
</dbReference>
<evidence type="ECO:0000256" key="3">
    <source>
        <dbReference type="ARBA" id="ARBA00022692"/>
    </source>
</evidence>
<dbReference type="PANTHER" id="PTHR23505">
    <property type="entry name" value="SPINSTER"/>
    <property type="match status" value="1"/>
</dbReference>
<dbReference type="CDD" id="cd17328">
    <property type="entry name" value="MFS_spinster_like"/>
    <property type="match status" value="1"/>
</dbReference>
<dbReference type="EMBL" id="ARYJ01000001">
    <property type="protein sequence ID" value="KCZ91098.1"/>
    <property type="molecule type" value="Genomic_DNA"/>
</dbReference>
<accession>A0A059FKW7</accession>
<dbReference type="Pfam" id="PF07690">
    <property type="entry name" value="MFS_1"/>
    <property type="match status" value="1"/>
</dbReference>
<feature type="transmembrane region" description="Helical" evidence="6">
    <location>
        <begin position="393"/>
        <end position="414"/>
    </location>
</feature>
<keyword evidence="9" id="KW-1185">Reference proteome</keyword>
<feature type="transmembrane region" description="Helical" evidence="6">
    <location>
        <begin position="93"/>
        <end position="120"/>
    </location>
</feature>
<feature type="transmembrane region" description="Helical" evidence="6">
    <location>
        <begin position="355"/>
        <end position="373"/>
    </location>
</feature>
<keyword evidence="3 6" id="KW-0812">Transmembrane</keyword>
<dbReference type="InterPro" id="IPR011701">
    <property type="entry name" value="MFS"/>
</dbReference>
<name>A0A059FKW7_9PROT</name>
<evidence type="ECO:0000259" key="7">
    <source>
        <dbReference type="PROSITE" id="PS50850"/>
    </source>
</evidence>
<dbReference type="PATRIC" id="fig|1280952.3.peg.231"/>
<dbReference type="PANTHER" id="PTHR23505:SF79">
    <property type="entry name" value="PROTEIN SPINSTER"/>
    <property type="match status" value="1"/>
</dbReference>
<evidence type="ECO:0000256" key="4">
    <source>
        <dbReference type="ARBA" id="ARBA00022989"/>
    </source>
</evidence>
<evidence type="ECO:0000256" key="6">
    <source>
        <dbReference type="SAM" id="Phobius"/>
    </source>
</evidence>
<evidence type="ECO:0000256" key="1">
    <source>
        <dbReference type="ARBA" id="ARBA00004141"/>
    </source>
</evidence>
<evidence type="ECO:0000313" key="8">
    <source>
        <dbReference type="EMBL" id="KCZ91098.1"/>
    </source>
</evidence>
<dbReference type="AlphaFoldDB" id="A0A059FKW7"/>
<feature type="transmembrane region" description="Helical" evidence="6">
    <location>
        <begin position="206"/>
        <end position="226"/>
    </location>
</feature>
<protein>
    <submittedName>
        <fullName evidence="8">Major facilitator family transporter</fullName>
    </submittedName>
</protein>
<dbReference type="OrthoDB" id="7473300at2"/>
<evidence type="ECO:0000256" key="2">
    <source>
        <dbReference type="ARBA" id="ARBA00022448"/>
    </source>
</evidence>
<evidence type="ECO:0000256" key="5">
    <source>
        <dbReference type="ARBA" id="ARBA00023136"/>
    </source>
</evidence>
<reference evidence="8 9" key="1">
    <citation type="journal article" date="2014" name="Antonie Van Leeuwenhoek">
        <title>Hyphomonas beringensis sp. nov. and Hyphomonas chukchiensis sp. nov., isolated from surface seawater of the Bering Sea and Chukchi Sea.</title>
        <authorList>
            <person name="Li C."/>
            <person name="Lai Q."/>
            <person name="Li G."/>
            <person name="Dong C."/>
            <person name="Wang J."/>
            <person name="Liao Y."/>
            <person name="Shao Z."/>
        </authorList>
    </citation>
    <scope>NUCLEOTIDE SEQUENCE [LARGE SCALE GENOMIC DNA]</scope>
    <source>
        <strain evidence="8 9">VP2</strain>
    </source>
</reference>
<dbReference type="SUPFAM" id="SSF103473">
    <property type="entry name" value="MFS general substrate transporter"/>
    <property type="match status" value="1"/>
</dbReference>
<sequence>MSDTTAGPAAQPGHITGFGSRGYRTYVLMSLMLVYTLNFIDRSLIGVVGQPIMDSFGLSDAQWGLLNGPPFALFYALMGIPIAMWADRGNRVFIIGLCIIIWSIMTALCGLAAGFIWLLLFRVGVAIGEAGCTPPANSLITDYYPPKSRANALGIYSMGVTIGGVLAQLFGGTIASIKGPDMGNWLHSLGLGFMFDHLNWETVEGWRIAFVVIGTPGVLIAAMIWFTMKEPPRGHSDAPSLHIEKAGILEAFKEFGRKPTFWTLSLGAAFVAFVGYGLFAFQTPFLMRVHGVSLHDAAVKFGAPLSAVAAGGTFLGGYLSERLSHRFPAVSAWLPGVGLLIAVPAYSIAFLTSSLTVAIFFWVIAAVTHYAYLGAQYTVGTGIVSPRARATTISVLLFIVALIGNGIGPMFTGWMSTHFMVSSLASQGLADQFATFEPKFCGVNVDQLGADGPALCSAYAEGLRHSMVATVMIFIVAAAFYFLAARTFMRDRYDPAAPSGQG</sequence>
<dbReference type="STRING" id="1280952.HJA_01130"/>
<dbReference type="GO" id="GO:0022857">
    <property type="term" value="F:transmembrane transporter activity"/>
    <property type="evidence" value="ECO:0007669"/>
    <property type="project" value="InterPro"/>
</dbReference>
<dbReference type="GO" id="GO:0016020">
    <property type="term" value="C:membrane"/>
    <property type="evidence" value="ECO:0007669"/>
    <property type="project" value="UniProtKB-SubCell"/>
</dbReference>
<dbReference type="Gene3D" id="1.20.1250.20">
    <property type="entry name" value="MFS general substrate transporter like domains"/>
    <property type="match status" value="1"/>
</dbReference>
<organism evidence="8 9">
    <name type="scientific">Hyphomonas jannaschiana VP2</name>
    <dbReference type="NCBI Taxonomy" id="1280952"/>
    <lineage>
        <taxon>Bacteria</taxon>
        <taxon>Pseudomonadati</taxon>
        <taxon>Pseudomonadota</taxon>
        <taxon>Alphaproteobacteria</taxon>
        <taxon>Hyphomonadales</taxon>
        <taxon>Hyphomonadaceae</taxon>
        <taxon>Hyphomonas</taxon>
    </lineage>
</organism>
<feature type="domain" description="Major facilitator superfamily (MFS) profile" evidence="7">
    <location>
        <begin position="27"/>
        <end position="488"/>
    </location>
</feature>
<feature type="transmembrane region" description="Helical" evidence="6">
    <location>
        <begin position="332"/>
        <end position="349"/>
    </location>
</feature>